<name>A0A2U1M8H6_ARTAN</name>
<dbReference type="OrthoDB" id="1738006at2759"/>
<organism evidence="2 3">
    <name type="scientific">Artemisia annua</name>
    <name type="common">Sweet wormwood</name>
    <dbReference type="NCBI Taxonomy" id="35608"/>
    <lineage>
        <taxon>Eukaryota</taxon>
        <taxon>Viridiplantae</taxon>
        <taxon>Streptophyta</taxon>
        <taxon>Embryophyta</taxon>
        <taxon>Tracheophyta</taxon>
        <taxon>Spermatophyta</taxon>
        <taxon>Magnoliopsida</taxon>
        <taxon>eudicotyledons</taxon>
        <taxon>Gunneridae</taxon>
        <taxon>Pentapetalae</taxon>
        <taxon>asterids</taxon>
        <taxon>campanulids</taxon>
        <taxon>Asterales</taxon>
        <taxon>Asteraceae</taxon>
        <taxon>Asteroideae</taxon>
        <taxon>Anthemideae</taxon>
        <taxon>Artemisiinae</taxon>
        <taxon>Artemisia</taxon>
    </lineage>
</organism>
<dbReference type="AlphaFoldDB" id="A0A2U1M8H6"/>
<dbReference type="PANTHER" id="PTHR45642:SF103">
    <property type="entry name" value="ZINC FINGER PROTEIN"/>
    <property type="match status" value="1"/>
</dbReference>
<accession>A0A2U1M8H6</accession>
<dbReference type="STRING" id="35608.A0A2U1M8H6"/>
<dbReference type="PANTHER" id="PTHR45642">
    <property type="entry name" value="GDSL ESTERASE/LIPASE EXL3"/>
    <property type="match status" value="1"/>
</dbReference>
<gene>
    <name evidence="2" type="ORF">CTI12_AA408650</name>
</gene>
<comment type="similarity">
    <text evidence="1">Belongs to the 'GDSL' lipolytic enzyme family.</text>
</comment>
<evidence type="ECO:0000313" key="2">
    <source>
        <dbReference type="EMBL" id="PWA57558.1"/>
    </source>
</evidence>
<reference evidence="2 3" key="1">
    <citation type="journal article" date="2018" name="Mol. Plant">
        <title>The genome of Artemisia annua provides insight into the evolution of Asteraceae family and artemisinin biosynthesis.</title>
        <authorList>
            <person name="Shen Q."/>
            <person name="Zhang L."/>
            <person name="Liao Z."/>
            <person name="Wang S."/>
            <person name="Yan T."/>
            <person name="Shi P."/>
            <person name="Liu M."/>
            <person name="Fu X."/>
            <person name="Pan Q."/>
            <person name="Wang Y."/>
            <person name="Lv Z."/>
            <person name="Lu X."/>
            <person name="Zhang F."/>
            <person name="Jiang W."/>
            <person name="Ma Y."/>
            <person name="Chen M."/>
            <person name="Hao X."/>
            <person name="Li L."/>
            <person name="Tang Y."/>
            <person name="Lv G."/>
            <person name="Zhou Y."/>
            <person name="Sun X."/>
            <person name="Brodelius P.E."/>
            <person name="Rose J.K.C."/>
            <person name="Tang K."/>
        </authorList>
    </citation>
    <scope>NUCLEOTIDE SEQUENCE [LARGE SCALE GENOMIC DNA]</scope>
    <source>
        <strain evidence="3">cv. Huhao1</strain>
        <tissue evidence="2">Leaf</tissue>
    </source>
</reference>
<dbReference type="InterPro" id="IPR036514">
    <property type="entry name" value="SGNH_hydro_sf"/>
</dbReference>
<evidence type="ECO:0000313" key="3">
    <source>
        <dbReference type="Proteomes" id="UP000245207"/>
    </source>
</evidence>
<comment type="caution">
    <text evidence="2">The sequence shown here is derived from an EMBL/GenBank/DDBJ whole genome shotgun (WGS) entry which is preliminary data.</text>
</comment>
<dbReference type="Gene3D" id="3.40.50.1110">
    <property type="entry name" value="SGNH hydrolase"/>
    <property type="match status" value="1"/>
</dbReference>
<evidence type="ECO:0000256" key="1">
    <source>
        <dbReference type="ARBA" id="ARBA00008668"/>
    </source>
</evidence>
<sequence>MDRTVNHRVRSPAMGSWWDKTECDGNWPPLCKLNLYSLGVRKIGVTTLPPTGCLPAAVTLFGMGSNNCISRLNNDTVVFNKKLNATSSKLIARFPDLKLVVFDVYHPLLDIITKPAKNVYCIDMRYKDVAARVSG</sequence>
<dbReference type="Proteomes" id="UP000245207">
    <property type="component" value="Unassembled WGS sequence"/>
</dbReference>
<dbReference type="Pfam" id="PF00657">
    <property type="entry name" value="Lipase_GDSL"/>
    <property type="match status" value="1"/>
</dbReference>
<protein>
    <submittedName>
        <fullName evidence="2">GDSL esterase/lipase</fullName>
    </submittedName>
</protein>
<dbReference type="EMBL" id="PKPP01006130">
    <property type="protein sequence ID" value="PWA57558.1"/>
    <property type="molecule type" value="Genomic_DNA"/>
</dbReference>
<dbReference type="GO" id="GO:0016788">
    <property type="term" value="F:hydrolase activity, acting on ester bonds"/>
    <property type="evidence" value="ECO:0007669"/>
    <property type="project" value="InterPro"/>
</dbReference>
<keyword evidence="3" id="KW-1185">Reference proteome</keyword>
<proteinExistence type="inferred from homology"/>
<dbReference type="InterPro" id="IPR001087">
    <property type="entry name" value="GDSL"/>
</dbReference>
<dbReference type="InterPro" id="IPR050592">
    <property type="entry name" value="GDSL_lipolytic_enzyme"/>
</dbReference>